<dbReference type="EMBL" id="SODF01000004">
    <property type="protein sequence ID" value="TDW14252.1"/>
    <property type="molecule type" value="Genomic_DNA"/>
</dbReference>
<gene>
    <name evidence="2" type="ORF">EV650_7836</name>
</gene>
<dbReference type="SUPFAM" id="SSF53335">
    <property type="entry name" value="S-adenosyl-L-methionine-dependent methyltransferases"/>
    <property type="match status" value="1"/>
</dbReference>
<dbReference type="PANTHER" id="PTHR43464:SF83">
    <property type="entry name" value="MALONYL-[ACYL-CARRIER PROTEIN] O-METHYLTRANSFERASE"/>
    <property type="match status" value="1"/>
</dbReference>
<keyword evidence="2" id="KW-0489">Methyltransferase</keyword>
<dbReference type="InterPro" id="IPR013216">
    <property type="entry name" value="Methyltransf_11"/>
</dbReference>
<sequence length="281" mass="31375">MWDPFWLTVSTKPATDVTREKHKLDASPITVPATASLTQVTETLPLTGERTAPGIWHENYWFARHDAAYRWITAELPIERTGRILDAGCGEGYGTELLRLAGAGSVTGLDYEHTTLRHVRRVYPQTNVVRGNLVQTPFADNAFGFVSSLQTIEHLWEQPRFVAECARILAPGGTLVLSTPNRLTFPSGNWYHTRELTAAEFVELLQPYFDITHALGLHHGERLTSWETQYGSCVDAQLAAEHDQWDDNLAALVRSTTYTDFEIRPGNLDESLDLILVATGG</sequence>
<keyword evidence="3" id="KW-1185">Reference proteome</keyword>
<protein>
    <submittedName>
        <fullName evidence="2">Methyltransferase family protein</fullName>
    </submittedName>
</protein>
<dbReference type="GO" id="GO:0032259">
    <property type="term" value="P:methylation"/>
    <property type="evidence" value="ECO:0007669"/>
    <property type="project" value="UniProtKB-KW"/>
</dbReference>
<comment type="caution">
    <text evidence="2">The sequence shown here is derived from an EMBL/GenBank/DDBJ whole genome shotgun (WGS) entry which is preliminary data.</text>
</comment>
<dbReference type="InterPro" id="IPR029063">
    <property type="entry name" value="SAM-dependent_MTases_sf"/>
</dbReference>
<dbReference type="Gene3D" id="3.40.50.150">
    <property type="entry name" value="Vaccinia Virus protein VP39"/>
    <property type="match status" value="1"/>
</dbReference>
<keyword evidence="2" id="KW-0808">Transferase</keyword>
<dbReference type="Proteomes" id="UP000295447">
    <property type="component" value="Unassembled WGS sequence"/>
</dbReference>
<dbReference type="CDD" id="cd02440">
    <property type="entry name" value="AdoMet_MTases"/>
    <property type="match status" value="1"/>
</dbReference>
<evidence type="ECO:0000313" key="2">
    <source>
        <dbReference type="EMBL" id="TDW14252.1"/>
    </source>
</evidence>
<reference evidence="2 3" key="1">
    <citation type="submission" date="2019-03" db="EMBL/GenBank/DDBJ databases">
        <title>Genomic Encyclopedia of Type Strains, Phase III (KMG-III): the genomes of soil and plant-associated and newly described type strains.</title>
        <authorList>
            <person name="Whitman W."/>
        </authorList>
    </citation>
    <scope>NUCLEOTIDE SEQUENCE [LARGE SCALE GENOMIC DNA]</scope>
    <source>
        <strain evidence="2 3">VKM Ac-2570</strain>
    </source>
</reference>
<evidence type="ECO:0000259" key="1">
    <source>
        <dbReference type="Pfam" id="PF08241"/>
    </source>
</evidence>
<dbReference type="PANTHER" id="PTHR43464">
    <property type="entry name" value="METHYLTRANSFERASE"/>
    <property type="match status" value="1"/>
</dbReference>
<organism evidence="2 3">
    <name type="scientific">Kribbella kalugense</name>
    <dbReference type="NCBI Taxonomy" id="2512221"/>
    <lineage>
        <taxon>Bacteria</taxon>
        <taxon>Bacillati</taxon>
        <taxon>Actinomycetota</taxon>
        <taxon>Actinomycetes</taxon>
        <taxon>Propionibacteriales</taxon>
        <taxon>Kribbellaceae</taxon>
        <taxon>Kribbella</taxon>
    </lineage>
</organism>
<accession>A0A4R7ZAV9</accession>
<dbReference type="Pfam" id="PF08241">
    <property type="entry name" value="Methyltransf_11"/>
    <property type="match status" value="1"/>
</dbReference>
<feature type="domain" description="Methyltransferase type 11" evidence="1">
    <location>
        <begin position="85"/>
        <end position="177"/>
    </location>
</feature>
<proteinExistence type="predicted"/>
<name>A0A4R7ZAV9_9ACTN</name>
<dbReference type="AlphaFoldDB" id="A0A4R7ZAV9"/>
<evidence type="ECO:0000313" key="3">
    <source>
        <dbReference type="Proteomes" id="UP000295447"/>
    </source>
</evidence>
<dbReference type="GO" id="GO:0008757">
    <property type="term" value="F:S-adenosylmethionine-dependent methyltransferase activity"/>
    <property type="evidence" value="ECO:0007669"/>
    <property type="project" value="InterPro"/>
</dbReference>